<dbReference type="RefSeq" id="WP_111999612.1">
    <property type="nucleotide sequence ID" value="NZ_CADEUP010000001.1"/>
</dbReference>
<dbReference type="InterPro" id="IPR036890">
    <property type="entry name" value="HATPase_C_sf"/>
</dbReference>
<dbReference type="Pfam" id="PF02518">
    <property type="entry name" value="HATPase_c"/>
    <property type="match status" value="1"/>
</dbReference>
<dbReference type="InterPro" id="IPR003594">
    <property type="entry name" value="HATPase_dom"/>
</dbReference>
<organism evidence="2 3">
    <name type="scientific">Burkholderia cepacia</name>
    <name type="common">Pseudomonas cepacia</name>
    <dbReference type="NCBI Taxonomy" id="292"/>
    <lineage>
        <taxon>Bacteria</taxon>
        <taxon>Pseudomonadati</taxon>
        <taxon>Pseudomonadota</taxon>
        <taxon>Betaproteobacteria</taxon>
        <taxon>Burkholderiales</taxon>
        <taxon>Burkholderiaceae</taxon>
        <taxon>Burkholderia</taxon>
        <taxon>Burkholderia cepacia complex</taxon>
    </lineage>
</organism>
<accession>A0AAE8NNK2</accession>
<dbReference type="SUPFAM" id="SSF55874">
    <property type="entry name" value="ATPase domain of HSP90 chaperone/DNA topoisomerase II/histidine kinase"/>
    <property type="match status" value="1"/>
</dbReference>
<evidence type="ECO:0000313" key="2">
    <source>
        <dbReference type="EMBL" id="SQA62016.1"/>
    </source>
</evidence>
<comment type="caution">
    <text evidence="2">The sequence shown here is derived from an EMBL/GenBank/DDBJ whole genome shotgun (WGS) entry which is preliminary data.</text>
</comment>
<evidence type="ECO:0000313" key="3">
    <source>
        <dbReference type="Proteomes" id="UP000250416"/>
    </source>
</evidence>
<feature type="domain" description="Histidine kinase/HSP90-like ATPase" evidence="1">
    <location>
        <begin position="18"/>
        <end position="86"/>
    </location>
</feature>
<dbReference type="Proteomes" id="UP000250416">
    <property type="component" value="Unassembled WGS sequence"/>
</dbReference>
<reference evidence="2 3" key="1">
    <citation type="submission" date="2018-06" db="EMBL/GenBank/DDBJ databases">
        <authorList>
            <consortium name="Pathogen Informatics"/>
            <person name="Doyle S."/>
        </authorList>
    </citation>
    <scope>NUCLEOTIDE SEQUENCE [LARGE SCALE GENOMIC DNA]</scope>
    <source>
        <strain evidence="2 3">NCTC10661</strain>
    </source>
</reference>
<sequence length="632" mass="72253">MDIETSSAIKLFFPNPSLALIYYEAIANALDAGATNIKISISIQSFSASETLNVKVTDNGTGFTDESFDRFKTLMKPKDGFHKGIGRLVFLNYFSIVEIDSQWDEIRRRFTFKENFNGKSEIEKLSNPADGNKTTLLFTKFSKGKVKSYDDLRPQHLKEKIITHFLPTLNDLRDRKVDFKIEISLETEESNAQKEFFSSDTTITSDDLPEMQLKQIWDDAVDAHSVINMHYYIKETTSPSNLLTAVNIDGRTIPISIIKPSSIPYGYTVIFIFSSDLFEASADSSRQKLELPDGLSEVALYKTLRREIGNVLAEKIPKISESNSKVKIKFEEQFPHLLGFFEGSTVGLIDREEALENAQQKFFQIQKEILECETLSDSIYQKSLEASARTLTEYILYREKIISKMKSMTSDNSEDEIHNLIVPRRVDFHKDAIASDIYQNNAWLLDDKFMTFRTILSEARMDKVINAIRLDGEPSGENGRPDIAMIFSADPADSTPVDVVVIEIKKKSDDEKENQYAINQLLERADKLAQHCTNIQRIWYYAVLQINDSFARSLRQQKWAPLFSKGRVYYQEFPTERPDRTVVPTPMFVMSFDAIVSDAQSRNHTFLEILRAAMKQHSEQLAKAKVSHIPQL</sequence>
<dbReference type="Gene3D" id="3.30.565.10">
    <property type="entry name" value="Histidine kinase-like ATPase, C-terminal domain"/>
    <property type="match status" value="1"/>
</dbReference>
<protein>
    <recommendedName>
        <fullName evidence="1">Histidine kinase/HSP90-like ATPase domain-containing protein</fullName>
    </recommendedName>
</protein>
<dbReference type="EMBL" id="UARD01000060">
    <property type="protein sequence ID" value="SQA62016.1"/>
    <property type="molecule type" value="Genomic_DNA"/>
</dbReference>
<dbReference type="AlphaFoldDB" id="A0AAE8NNK2"/>
<proteinExistence type="predicted"/>
<evidence type="ECO:0000259" key="1">
    <source>
        <dbReference type="Pfam" id="PF02518"/>
    </source>
</evidence>
<name>A0AAE8NNK2_BURCE</name>
<gene>
    <name evidence="2" type="ORF">NCTC10661_07578</name>
</gene>